<reference evidence="1 2" key="1">
    <citation type="journal article" date="2020" name="Nat. Commun.">
        <title>Genome of Tripterygium wilfordii and identification of cytochrome P450 involved in triptolide biosynthesis.</title>
        <authorList>
            <person name="Tu L."/>
            <person name="Su P."/>
            <person name="Zhang Z."/>
            <person name="Gao L."/>
            <person name="Wang J."/>
            <person name="Hu T."/>
            <person name="Zhou J."/>
            <person name="Zhang Y."/>
            <person name="Zhao Y."/>
            <person name="Liu Y."/>
            <person name="Song Y."/>
            <person name="Tong Y."/>
            <person name="Lu Y."/>
            <person name="Yang J."/>
            <person name="Xu C."/>
            <person name="Jia M."/>
            <person name="Peters R.J."/>
            <person name="Huang L."/>
            <person name="Gao W."/>
        </authorList>
    </citation>
    <scope>NUCLEOTIDE SEQUENCE [LARGE SCALE GENOMIC DNA]</scope>
    <source>
        <strain evidence="2">cv. XIE 37</strain>
        <tissue evidence="1">Leaf</tissue>
    </source>
</reference>
<evidence type="ECO:0000313" key="2">
    <source>
        <dbReference type="Proteomes" id="UP000593562"/>
    </source>
</evidence>
<dbReference type="Proteomes" id="UP000593562">
    <property type="component" value="Unassembled WGS sequence"/>
</dbReference>
<dbReference type="EMBL" id="JAAARO010000009">
    <property type="protein sequence ID" value="KAF5743094.1"/>
    <property type="molecule type" value="Genomic_DNA"/>
</dbReference>
<sequence>MVVVGLHPDCDMKALQRQYIDRKSEGSGKLRSTLSYQNQTRVEPNLEPQILFVYPPEKQLPLKHKDLLSFCFPGGLEVHAVERTPSMSELNEILLGQVTYYCTRACKYDMEAIAAGGEVVKAQDFFNSE</sequence>
<evidence type="ECO:0000313" key="1">
    <source>
        <dbReference type="EMBL" id="KAF5743094.1"/>
    </source>
</evidence>
<dbReference type="AlphaFoldDB" id="A0A7J7D9Y1"/>
<dbReference type="PANTHER" id="PTHR15288">
    <property type="entry name" value="DENN DOMAIN-CONTAINING PROTEIN 2"/>
    <property type="match status" value="1"/>
</dbReference>
<accession>A0A7J7D9Y1</accession>
<keyword evidence="2" id="KW-1185">Reference proteome</keyword>
<comment type="caution">
    <text evidence="1">The sequence shown here is derived from an EMBL/GenBank/DDBJ whole genome shotgun (WGS) entry which is preliminary data.</text>
</comment>
<dbReference type="InParanoid" id="A0A7J7D9Y1"/>
<proteinExistence type="predicted"/>
<dbReference type="PANTHER" id="PTHR15288:SF4">
    <property type="entry name" value="OS02G0777100 PROTEIN"/>
    <property type="match status" value="1"/>
</dbReference>
<gene>
    <name evidence="1" type="ORF">HS088_TW09G01159</name>
</gene>
<protein>
    <submittedName>
        <fullName evidence="1">Uncharacterized protein</fullName>
    </submittedName>
</protein>
<dbReference type="InterPro" id="IPR051942">
    <property type="entry name" value="DENN_domain_containing_2"/>
</dbReference>
<organism evidence="1 2">
    <name type="scientific">Tripterygium wilfordii</name>
    <name type="common">Thunder God vine</name>
    <dbReference type="NCBI Taxonomy" id="458696"/>
    <lineage>
        <taxon>Eukaryota</taxon>
        <taxon>Viridiplantae</taxon>
        <taxon>Streptophyta</taxon>
        <taxon>Embryophyta</taxon>
        <taxon>Tracheophyta</taxon>
        <taxon>Spermatophyta</taxon>
        <taxon>Magnoliopsida</taxon>
        <taxon>eudicotyledons</taxon>
        <taxon>Gunneridae</taxon>
        <taxon>Pentapetalae</taxon>
        <taxon>rosids</taxon>
        <taxon>fabids</taxon>
        <taxon>Celastrales</taxon>
        <taxon>Celastraceae</taxon>
        <taxon>Tripterygium</taxon>
    </lineage>
</organism>
<name>A0A7J7D9Y1_TRIWF</name>